<dbReference type="EMBL" id="CP006933">
    <property type="protein sequence ID" value="AIS31586.1"/>
    <property type="molecule type" value="Genomic_DNA"/>
</dbReference>
<dbReference type="AlphaFoldDB" id="A0A089Z9V5"/>
<dbReference type="Pfam" id="PF02597">
    <property type="entry name" value="ThiS"/>
    <property type="match status" value="1"/>
</dbReference>
<reference evidence="1 2" key="1">
    <citation type="submission" date="2013-12" db="EMBL/GenBank/DDBJ databases">
        <title>The complete genome sequence of Methanobacterium sp. BRM9.</title>
        <authorList>
            <consortium name="Pastoral Greenhouse Gas Research Consortium"/>
            <person name="Kelly W.J."/>
            <person name="Leahy S.C."/>
            <person name="Perry R."/>
            <person name="Li D."/>
            <person name="Altermann E."/>
            <person name="Lambie S.C."/>
            <person name="Attwood G.T."/>
        </authorList>
    </citation>
    <scope>NUCLEOTIDE SEQUENCE [LARGE SCALE GENOMIC DNA]</scope>
    <source>
        <strain evidence="1 2">BRM9</strain>
    </source>
</reference>
<dbReference type="Gene3D" id="3.10.20.30">
    <property type="match status" value="1"/>
</dbReference>
<dbReference type="InterPro" id="IPR016155">
    <property type="entry name" value="Mopterin_synth/thiamin_S_b"/>
</dbReference>
<accession>A0A089Z9V5</accession>
<protein>
    <submittedName>
        <fullName evidence="1">Thiamine biosynthesis protein ThiS</fullName>
    </submittedName>
</protein>
<dbReference type="Proteomes" id="UP000029661">
    <property type="component" value="Chromosome"/>
</dbReference>
<dbReference type="STRING" id="2162.BRM9_0766"/>
<name>A0A089Z9V5_METFO</name>
<dbReference type="RefSeq" id="WP_048084869.1">
    <property type="nucleotide sequence ID" value="NZ_CP006933.1"/>
</dbReference>
<evidence type="ECO:0000313" key="2">
    <source>
        <dbReference type="Proteomes" id="UP000029661"/>
    </source>
</evidence>
<dbReference type="InterPro" id="IPR012675">
    <property type="entry name" value="Beta-grasp_dom_sf"/>
</dbReference>
<dbReference type="SUPFAM" id="SSF54285">
    <property type="entry name" value="MoaD/ThiS"/>
    <property type="match status" value="1"/>
</dbReference>
<proteinExistence type="predicted"/>
<evidence type="ECO:0000313" key="1">
    <source>
        <dbReference type="EMBL" id="AIS31586.1"/>
    </source>
</evidence>
<dbReference type="GeneID" id="24791920"/>
<gene>
    <name evidence="1" type="primary">thiS</name>
    <name evidence="1" type="ORF">BRM9_0766</name>
</gene>
<organism evidence="1 2">
    <name type="scientific">Methanobacterium formicicum</name>
    <dbReference type="NCBI Taxonomy" id="2162"/>
    <lineage>
        <taxon>Archaea</taxon>
        <taxon>Methanobacteriati</taxon>
        <taxon>Methanobacteriota</taxon>
        <taxon>Methanomada group</taxon>
        <taxon>Methanobacteria</taxon>
        <taxon>Methanobacteriales</taxon>
        <taxon>Methanobacteriaceae</taxon>
        <taxon>Methanobacterium</taxon>
    </lineage>
</organism>
<dbReference type="KEGG" id="mfc:BRM9_0766"/>
<dbReference type="InterPro" id="IPR003749">
    <property type="entry name" value="ThiS/MoaD-like"/>
</dbReference>
<dbReference type="OrthoDB" id="76910at2157"/>
<sequence length="66" mass="7360">MEVTVIIGEDEKKIDVEGDKTVKDLLQMMEIPVETVVVKKNQSIIIEEESVENGDVIEVIKVIYGG</sequence>